<dbReference type="STRING" id="1155689.SAMN05444278_101265"/>
<evidence type="ECO:0000313" key="3">
    <source>
        <dbReference type="Proteomes" id="UP000184462"/>
    </source>
</evidence>
<dbReference type="Proteomes" id="UP000184462">
    <property type="component" value="Unassembled WGS sequence"/>
</dbReference>
<proteinExistence type="predicted"/>
<evidence type="ECO:0000313" key="2">
    <source>
        <dbReference type="EMBL" id="SHE34126.1"/>
    </source>
</evidence>
<protein>
    <submittedName>
        <fullName evidence="2">Alkaline phosphatase D</fullName>
    </submittedName>
</protein>
<dbReference type="PROSITE" id="PS51257">
    <property type="entry name" value="PROKAR_LIPOPROTEIN"/>
    <property type="match status" value="1"/>
</dbReference>
<dbReference type="RefSeq" id="WP_073190945.1">
    <property type="nucleotide sequence ID" value="NZ_FQTW01000001.1"/>
</dbReference>
<dbReference type="PANTHER" id="PTHR33987">
    <property type="entry name" value="CALCINEURIN-LIKE METALLO-PHOSPHOESTERASE SUPERFAMILY PROTEIN"/>
    <property type="match status" value="1"/>
</dbReference>
<accession>A0A1M4SPK3</accession>
<sequence>MKIIISSLLILSLVLSCQPQENTYKVAFGSCNNQRLDQSYWQIIQQQQPDAFVWGGDNIYADTKNMDSLKAMYQFQKQNRYYQDFLKAINYSVYATWDDHDYGLNDGGKDWEYKEESQLAFLDFIDVTDENRRQQDGIYHAQDINIGSYDLKLYLLDTRFFRDSLKASSNPNKRYESWQKANGSILGNVQWQWLEKELQNSDADFNIIVSSIQFLSHEHGFETWGNFPHEVERLKSLLVKHQVKNTILLSGDRHISEFSKVEVDGLNYDLNDFTSSGLTHAYTSFTSEPNQNRVGKVINQTSFGTLDFNFNDNSVLMQMKSTKTGKTLQEQLIQF</sequence>
<dbReference type="EMBL" id="FQTW01000001">
    <property type="protein sequence ID" value="SHE34126.1"/>
    <property type="molecule type" value="Genomic_DNA"/>
</dbReference>
<dbReference type="InterPro" id="IPR038607">
    <property type="entry name" value="PhoD-like_sf"/>
</dbReference>
<dbReference type="Gene3D" id="3.60.21.70">
    <property type="entry name" value="PhoD-like phosphatase"/>
    <property type="match status" value="1"/>
</dbReference>
<dbReference type="InterPro" id="IPR029052">
    <property type="entry name" value="Metallo-depent_PP-like"/>
</dbReference>
<reference evidence="2 3" key="1">
    <citation type="submission" date="2016-11" db="EMBL/GenBank/DDBJ databases">
        <authorList>
            <person name="Jaros S."/>
            <person name="Januszkiewicz K."/>
            <person name="Wedrychowicz H."/>
        </authorList>
    </citation>
    <scope>NUCLEOTIDE SEQUENCE [LARGE SCALE GENOMIC DNA]</scope>
    <source>
        <strain evidence="2 3">DSM 25661</strain>
    </source>
</reference>
<dbReference type="InterPro" id="IPR018946">
    <property type="entry name" value="PhoD-like_MPP"/>
</dbReference>
<gene>
    <name evidence="2" type="ORF">SAMN05444278_101265</name>
</gene>
<organism evidence="2 3">
    <name type="scientific">Psychroflexus salarius</name>
    <dbReference type="NCBI Taxonomy" id="1155689"/>
    <lineage>
        <taxon>Bacteria</taxon>
        <taxon>Pseudomonadati</taxon>
        <taxon>Bacteroidota</taxon>
        <taxon>Flavobacteriia</taxon>
        <taxon>Flavobacteriales</taxon>
        <taxon>Flavobacteriaceae</taxon>
        <taxon>Psychroflexus</taxon>
    </lineage>
</organism>
<name>A0A1M4SPK3_9FLAO</name>
<dbReference type="SUPFAM" id="SSF56300">
    <property type="entry name" value="Metallo-dependent phosphatases"/>
    <property type="match status" value="1"/>
</dbReference>
<feature type="domain" description="PhoD-like phosphatase metallophosphatase" evidence="1">
    <location>
        <begin position="30"/>
        <end position="295"/>
    </location>
</feature>
<dbReference type="PANTHER" id="PTHR33987:SF1">
    <property type="entry name" value="CALCINEURIN-LIKE METALLO-PHOSPHOESTERASE SUPERFAMILY PROTEIN"/>
    <property type="match status" value="1"/>
</dbReference>
<dbReference type="AlphaFoldDB" id="A0A1M4SPK3"/>
<dbReference type="Pfam" id="PF09423">
    <property type="entry name" value="PhoD"/>
    <property type="match status" value="1"/>
</dbReference>
<dbReference type="OrthoDB" id="9763616at2"/>
<evidence type="ECO:0000259" key="1">
    <source>
        <dbReference type="Pfam" id="PF09423"/>
    </source>
</evidence>
<keyword evidence="3" id="KW-1185">Reference proteome</keyword>
<dbReference type="CDD" id="cd07389">
    <property type="entry name" value="MPP_PhoD"/>
    <property type="match status" value="1"/>
</dbReference>